<evidence type="ECO:0000256" key="4">
    <source>
        <dbReference type="ARBA" id="ARBA00023125"/>
    </source>
</evidence>
<dbReference type="Gene3D" id="1.10.1740.10">
    <property type="match status" value="1"/>
</dbReference>
<reference evidence="9 10" key="1">
    <citation type="submission" date="2019-02" db="EMBL/GenBank/DDBJ databases">
        <authorList>
            <person name="Khodamoradi S."/>
            <person name="Hahnke R.L."/>
            <person name="Kaempfer P."/>
            <person name="Schumann P."/>
            <person name="Rohde M."/>
            <person name="Steinert M."/>
            <person name="Luzhetskyy A."/>
            <person name="Wink J."/>
            <person name="Ruckert C."/>
        </authorList>
    </citation>
    <scope>NUCLEOTIDE SEQUENCE [LARGE SCALE GENOMIC DNA]</scope>
    <source>
        <strain evidence="9 10">M2</strain>
    </source>
</reference>
<dbReference type="GO" id="GO:0003677">
    <property type="term" value="F:DNA binding"/>
    <property type="evidence" value="ECO:0007669"/>
    <property type="project" value="UniProtKB-KW"/>
</dbReference>
<evidence type="ECO:0000259" key="8">
    <source>
        <dbReference type="Pfam" id="PF08281"/>
    </source>
</evidence>
<dbReference type="InterPro" id="IPR039425">
    <property type="entry name" value="RNA_pol_sigma-70-like"/>
</dbReference>
<dbReference type="Gene3D" id="1.10.10.10">
    <property type="entry name" value="Winged helix-like DNA-binding domain superfamily/Winged helix DNA-binding domain"/>
    <property type="match status" value="1"/>
</dbReference>
<dbReference type="InterPro" id="IPR013249">
    <property type="entry name" value="RNA_pol_sigma70_r4_t2"/>
</dbReference>
<gene>
    <name evidence="9" type="primary">rpoE</name>
    <name evidence="9" type="ORF">EKD16_04525</name>
</gene>
<dbReference type="AlphaFoldDB" id="A0A4V0ZJ96"/>
<keyword evidence="4" id="KW-0238">DNA-binding</keyword>
<protein>
    <submittedName>
        <fullName evidence="9">ECF RNA polymerase sigma-E factor</fullName>
    </submittedName>
</protein>
<name>A0A4V0ZJ96_9ACTN</name>
<evidence type="ECO:0000313" key="10">
    <source>
        <dbReference type="Proteomes" id="UP000292235"/>
    </source>
</evidence>
<dbReference type="InterPro" id="IPR014284">
    <property type="entry name" value="RNA_pol_sigma-70_dom"/>
</dbReference>
<evidence type="ECO:0000256" key="2">
    <source>
        <dbReference type="ARBA" id="ARBA00023015"/>
    </source>
</evidence>
<organism evidence="9 10">
    <name type="scientific">Streptomonospora litoralis</name>
    <dbReference type="NCBI Taxonomy" id="2498135"/>
    <lineage>
        <taxon>Bacteria</taxon>
        <taxon>Bacillati</taxon>
        <taxon>Actinomycetota</taxon>
        <taxon>Actinomycetes</taxon>
        <taxon>Streptosporangiales</taxon>
        <taxon>Nocardiopsidaceae</taxon>
        <taxon>Streptomonospora</taxon>
    </lineage>
</organism>
<dbReference type="InterPro" id="IPR036388">
    <property type="entry name" value="WH-like_DNA-bd_sf"/>
</dbReference>
<dbReference type="SUPFAM" id="SSF88946">
    <property type="entry name" value="Sigma2 domain of RNA polymerase sigma factors"/>
    <property type="match status" value="1"/>
</dbReference>
<dbReference type="GO" id="GO:0006352">
    <property type="term" value="P:DNA-templated transcription initiation"/>
    <property type="evidence" value="ECO:0007669"/>
    <property type="project" value="InterPro"/>
</dbReference>
<dbReference type="EMBL" id="CP036455">
    <property type="protein sequence ID" value="QBI52712.1"/>
    <property type="molecule type" value="Genomic_DNA"/>
</dbReference>
<dbReference type="InterPro" id="IPR007627">
    <property type="entry name" value="RNA_pol_sigma70_r2"/>
</dbReference>
<proteinExistence type="inferred from homology"/>
<feature type="region of interest" description="Disordered" evidence="6">
    <location>
        <begin position="91"/>
        <end position="114"/>
    </location>
</feature>
<comment type="similarity">
    <text evidence="1">Belongs to the sigma-70 factor family. ECF subfamily.</text>
</comment>
<evidence type="ECO:0000256" key="6">
    <source>
        <dbReference type="SAM" id="MobiDB-lite"/>
    </source>
</evidence>
<dbReference type="OrthoDB" id="9811152at2"/>
<dbReference type="NCBIfam" id="TIGR02937">
    <property type="entry name" value="sigma70-ECF"/>
    <property type="match status" value="1"/>
</dbReference>
<feature type="domain" description="RNA polymerase sigma-70 region 2" evidence="7">
    <location>
        <begin position="27"/>
        <end position="93"/>
    </location>
</feature>
<keyword evidence="5" id="KW-0804">Transcription</keyword>
<dbReference type="Pfam" id="PF08281">
    <property type="entry name" value="Sigma70_r4_2"/>
    <property type="match status" value="1"/>
</dbReference>
<evidence type="ECO:0000313" key="9">
    <source>
        <dbReference type="EMBL" id="QBI52712.1"/>
    </source>
</evidence>
<dbReference type="CDD" id="cd06171">
    <property type="entry name" value="Sigma70_r4"/>
    <property type="match status" value="1"/>
</dbReference>
<evidence type="ECO:0000256" key="5">
    <source>
        <dbReference type="ARBA" id="ARBA00023163"/>
    </source>
</evidence>
<sequence>MATTPPLPDSVLAARAQDGDPDAFEFLVRRHQDTVYRIALRVLGDEADAADTAQEALIAAWHRLPDLADVERFGSWLYRIASRRALNLARDRAPEAPTDSVDEAGPSPTPEQYSLAGGLRDALAEALTGLPPPQRICWVLRELEGMGYAEIAEIVDTTPNAVRGRIHRARTQLVEVLKPWR</sequence>
<dbReference type="InterPro" id="IPR013324">
    <property type="entry name" value="RNA_pol_sigma_r3/r4-like"/>
</dbReference>
<evidence type="ECO:0000256" key="1">
    <source>
        <dbReference type="ARBA" id="ARBA00010641"/>
    </source>
</evidence>
<keyword evidence="2" id="KW-0805">Transcription regulation</keyword>
<evidence type="ECO:0000259" key="7">
    <source>
        <dbReference type="Pfam" id="PF04542"/>
    </source>
</evidence>
<dbReference type="SUPFAM" id="SSF88659">
    <property type="entry name" value="Sigma3 and sigma4 domains of RNA polymerase sigma factors"/>
    <property type="match status" value="1"/>
</dbReference>
<dbReference type="GO" id="GO:0016987">
    <property type="term" value="F:sigma factor activity"/>
    <property type="evidence" value="ECO:0007669"/>
    <property type="project" value="UniProtKB-KW"/>
</dbReference>
<keyword evidence="3" id="KW-0731">Sigma factor</keyword>
<dbReference type="PANTHER" id="PTHR43133:SF8">
    <property type="entry name" value="RNA POLYMERASE SIGMA FACTOR HI_1459-RELATED"/>
    <property type="match status" value="1"/>
</dbReference>
<dbReference type="RefSeq" id="WP_131097216.1">
    <property type="nucleotide sequence ID" value="NZ_CP036455.1"/>
</dbReference>
<dbReference type="Pfam" id="PF04542">
    <property type="entry name" value="Sigma70_r2"/>
    <property type="match status" value="1"/>
</dbReference>
<dbReference type="Proteomes" id="UP000292235">
    <property type="component" value="Chromosome"/>
</dbReference>
<accession>A0A4V0ZJ96</accession>
<keyword evidence="10" id="KW-1185">Reference proteome</keyword>
<dbReference type="PANTHER" id="PTHR43133">
    <property type="entry name" value="RNA POLYMERASE ECF-TYPE SIGMA FACTO"/>
    <property type="match status" value="1"/>
</dbReference>
<dbReference type="KEGG" id="strr:EKD16_04525"/>
<evidence type="ECO:0000256" key="3">
    <source>
        <dbReference type="ARBA" id="ARBA00023082"/>
    </source>
</evidence>
<dbReference type="InterPro" id="IPR013325">
    <property type="entry name" value="RNA_pol_sigma_r2"/>
</dbReference>
<feature type="domain" description="RNA polymerase sigma factor 70 region 4 type 2" evidence="8">
    <location>
        <begin position="121"/>
        <end position="173"/>
    </location>
</feature>